<dbReference type="PANTHER" id="PTHR14234:SF20">
    <property type="entry name" value="PERIPHERAL-TYPE BENZODIAZEPINE RECEPTOR-ASSOCIATED PROTEIN 1"/>
    <property type="match status" value="1"/>
</dbReference>
<feature type="non-terminal residue" evidence="4">
    <location>
        <position position="125"/>
    </location>
</feature>
<dbReference type="Gene3D" id="2.60.40.10">
    <property type="entry name" value="Immunoglobulins"/>
    <property type="match status" value="1"/>
</dbReference>
<gene>
    <name evidence="4" type="primary">LOC107125481</name>
</gene>
<dbReference type="InterPro" id="IPR013783">
    <property type="entry name" value="Ig-like_fold"/>
</dbReference>
<reference evidence="4" key="1">
    <citation type="submission" date="2025-08" db="UniProtKB">
        <authorList>
            <consortium name="RefSeq"/>
        </authorList>
    </citation>
    <scope>IDENTIFICATION</scope>
</reference>
<dbReference type="SUPFAM" id="SSF49265">
    <property type="entry name" value="Fibronectin type III"/>
    <property type="match status" value="1"/>
</dbReference>
<keyword evidence="3" id="KW-1185">Reference proteome</keyword>
<dbReference type="GeneID" id="107125481"/>
<dbReference type="InterPro" id="IPR057884">
    <property type="entry name" value="FN3_RIM-BP1/2/3"/>
</dbReference>
<dbReference type="InterPro" id="IPR036116">
    <property type="entry name" value="FN3_sf"/>
</dbReference>
<proteinExistence type="predicted"/>
<feature type="domain" description="RIMS-binding protein 1/2/3 Fn3" evidence="2">
    <location>
        <begin position="46"/>
        <end position="125"/>
    </location>
</feature>
<sequence>TFQNLQPSTTYRVKVEPLLPQEALVPPQGGLQEKAREMTFTTPSAGPPHAPLDVQVEAGSSADSLVISWFPETIHPSGSSNGVQVTGYAIYFSGQKVTEIMSPTAGSVSLEVSQIKASQGPQAVT</sequence>
<dbReference type="PANTHER" id="PTHR14234">
    <property type="entry name" value="RIM BINDING PROTEIN-RELATED"/>
    <property type="match status" value="1"/>
</dbReference>
<accession>A0ABM1LEJ8</accession>
<evidence type="ECO:0000313" key="3">
    <source>
        <dbReference type="Proteomes" id="UP000694871"/>
    </source>
</evidence>
<dbReference type="InterPro" id="IPR040325">
    <property type="entry name" value="RIMBP1/2/3"/>
</dbReference>
<protein>
    <submittedName>
        <fullName evidence="4">Peripheral-type benzodiazepine receptor-associated protein 1-like</fullName>
    </submittedName>
</protein>
<keyword evidence="1" id="KW-0677">Repeat</keyword>
<dbReference type="Pfam" id="PF25523">
    <property type="entry name" value="Ig_RIMBP2"/>
    <property type="match status" value="1"/>
</dbReference>
<dbReference type="Proteomes" id="UP000694871">
    <property type="component" value="Unplaced"/>
</dbReference>
<feature type="non-terminal residue" evidence="4">
    <location>
        <position position="1"/>
    </location>
</feature>
<evidence type="ECO:0000313" key="4">
    <source>
        <dbReference type="RefSeq" id="XP_015284385.1"/>
    </source>
</evidence>
<name>A0ABM1LEJ8_GEKJA</name>
<dbReference type="RefSeq" id="XP_015284385.1">
    <property type="nucleotide sequence ID" value="XM_015428899.1"/>
</dbReference>
<evidence type="ECO:0000259" key="2">
    <source>
        <dbReference type="Pfam" id="PF25523"/>
    </source>
</evidence>
<evidence type="ECO:0000256" key="1">
    <source>
        <dbReference type="ARBA" id="ARBA00022737"/>
    </source>
</evidence>
<organism evidence="3 4">
    <name type="scientific">Gekko japonicus</name>
    <name type="common">Schlegel's Japanese gecko</name>
    <dbReference type="NCBI Taxonomy" id="146911"/>
    <lineage>
        <taxon>Eukaryota</taxon>
        <taxon>Metazoa</taxon>
        <taxon>Chordata</taxon>
        <taxon>Craniata</taxon>
        <taxon>Vertebrata</taxon>
        <taxon>Euteleostomi</taxon>
        <taxon>Lepidosauria</taxon>
        <taxon>Squamata</taxon>
        <taxon>Bifurcata</taxon>
        <taxon>Gekkota</taxon>
        <taxon>Gekkonidae</taxon>
        <taxon>Gekkoninae</taxon>
        <taxon>Gekko</taxon>
    </lineage>
</organism>